<accession>A0AAD9HBR7</accession>
<organism evidence="1 2">
    <name type="scientific">Colletotrichum zoysiae</name>
    <dbReference type="NCBI Taxonomy" id="1216348"/>
    <lineage>
        <taxon>Eukaryota</taxon>
        <taxon>Fungi</taxon>
        <taxon>Dikarya</taxon>
        <taxon>Ascomycota</taxon>
        <taxon>Pezizomycotina</taxon>
        <taxon>Sordariomycetes</taxon>
        <taxon>Hypocreomycetidae</taxon>
        <taxon>Glomerellales</taxon>
        <taxon>Glomerellaceae</taxon>
        <taxon>Colletotrichum</taxon>
        <taxon>Colletotrichum graminicola species complex</taxon>
    </lineage>
</organism>
<proteinExistence type="predicted"/>
<evidence type="ECO:0000313" key="1">
    <source>
        <dbReference type="EMBL" id="KAK2025194.1"/>
    </source>
</evidence>
<dbReference type="EMBL" id="MU842943">
    <property type="protein sequence ID" value="KAK2025194.1"/>
    <property type="molecule type" value="Genomic_DNA"/>
</dbReference>
<keyword evidence="2" id="KW-1185">Reference proteome</keyword>
<name>A0AAD9HBR7_9PEZI</name>
<evidence type="ECO:0000313" key="2">
    <source>
        <dbReference type="Proteomes" id="UP001232148"/>
    </source>
</evidence>
<dbReference type="Proteomes" id="UP001232148">
    <property type="component" value="Unassembled WGS sequence"/>
</dbReference>
<dbReference type="AlphaFoldDB" id="A0AAD9HBR7"/>
<sequence length="131" mass="14797">MLSLTPVTSAPHILIRVVLRNKIVPDSRQINHTTCDQYPRGMKISKVHLENFTGYAKRIYGNDVANLREDINDGTNTSCAGVDNHETKLLLPQSMRSLCRAHETVSLEVQCIQLIKACGHCWLERIHYALS</sequence>
<gene>
    <name evidence="1" type="ORF">LX32DRAFT_67695</name>
</gene>
<protein>
    <submittedName>
        <fullName evidence="1">Uncharacterized protein</fullName>
    </submittedName>
</protein>
<reference evidence="1" key="1">
    <citation type="submission" date="2021-06" db="EMBL/GenBank/DDBJ databases">
        <title>Comparative genomics, transcriptomics and evolutionary studies reveal genomic signatures of adaptation to plant cell wall in hemibiotrophic fungi.</title>
        <authorList>
            <consortium name="DOE Joint Genome Institute"/>
            <person name="Baroncelli R."/>
            <person name="Diaz J.F."/>
            <person name="Benocci T."/>
            <person name="Peng M."/>
            <person name="Battaglia E."/>
            <person name="Haridas S."/>
            <person name="Andreopoulos W."/>
            <person name="Labutti K."/>
            <person name="Pangilinan J."/>
            <person name="Floch G.L."/>
            <person name="Makela M.R."/>
            <person name="Henrissat B."/>
            <person name="Grigoriev I.V."/>
            <person name="Crouch J.A."/>
            <person name="De Vries R.P."/>
            <person name="Sukno S.A."/>
            <person name="Thon M.R."/>
        </authorList>
    </citation>
    <scope>NUCLEOTIDE SEQUENCE</scope>
    <source>
        <strain evidence="1">MAFF235873</strain>
    </source>
</reference>
<comment type="caution">
    <text evidence="1">The sequence shown here is derived from an EMBL/GenBank/DDBJ whole genome shotgun (WGS) entry which is preliminary data.</text>
</comment>